<evidence type="ECO:0000313" key="2">
    <source>
        <dbReference type="EMBL" id="QJA83644.1"/>
    </source>
</evidence>
<sequence length="157" mass="17930">MSLDDTAKEANIRDSLKKYMVDSIYTTEGIQLTFDKYLSTPSIQGHEVDKWVSINFGDMGLSELSIHDLTVICCTRKDGEGFKLAQLRDKVYKYLVDNTQTDGMARFPLYRSRATGTWTQLDGGFIVQEVMESRQFEADDGTKYKVLTVRLRFSSKV</sequence>
<dbReference type="EMBL" id="MT141456">
    <property type="protein sequence ID" value="QJA61890.1"/>
    <property type="molecule type" value="Genomic_DNA"/>
</dbReference>
<reference evidence="3" key="1">
    <citation type="submission" date="2020-03" db="EMBL/GenBank/DDBJ databases">
        <title>The deep terrestrial virosphere.</title>
        <authorList>
            <person name="Holmfeldt K."/>
            <person name="Nilsson E."/>
            <person name="Simone D."/>
            <person name="Lopez-Fernandez M."/>
            <person name="Wu X."/>
            <person name="de Brujin I."/>
            <person name="Lundin D."/>
            <person name="Andersson A."/>
            <person name="Bertilsson S."/>
            <person name="Dopson M."/>
        </authorList>
    </citation>
    <scope>NUCLEOTIDE SEQUENCE</scope>
    <source>
        <strain evidence="2">MM415A00269</strain>
        <strain evidence="1">MM415B00862</strain>
        <strain evidence="3">TM448B01461</strain>
    </source>
</reference>
<accession>A0A6M3XNQ6</accession>
<evidence type="ECO:0000313" key="1">
    <source>
        <dbReference type="EMBL" id="QJA61890.1"/>
    </source>
</evidence>
<gene>
    <name evidence="2" type="ORF">MM415A00269_0012</name>
    <name evidence="1" type="ORF">MM415B00862_0011</name>
    <name evidence="3" type="ORF">TM448B01461_0001</name>
</gene>
<organism evidence="3">
    <name type="scientific">viral metagenome</name>
    <dbReference type="NCBI Taxonomy" id="1070528"/>
    <lineage>
        <taxon>unclassified sequences</taxon>
        <taxon>metagenomes</taxon>
        <taxon>organismal metagenomes</taxon>
    </lineage>
</organism>
<evidence type="ECO:0000313" key="3">
    <source>
        <dbReference type="EMBL" id="QJH98977.1"/>
    </source>
</evidence>
<name>A0A6M3XNQ6_9ZZZZ</name>
<dbReference type="EMBL" id="MT144762">
    <property type="protein sequence ID" value="QJH98977.1"/>
    <property type="molecule type" value="Genomic_DNA"/>
</dbReference>
<proteinExistence type="predicted"/>
<evidence type="ECO:0008006" key="4">
    <source>
        <dbReference type="Google" id="ProtNLM"/>
    </source>
</evidence>
<dbReference type="EMBL" id="MT142515">
    <property type="protein sequence ID" value="QJA83644.1"/>
    <property type="molecule type" value="Genomic_DNA"/>
</dbReference>
<dbReference type="AlphaFoldDB" id="A0A6M3XNQ6"/>
<protein>
    <recommendedName>
        <fullName evidence="4">Tail protein</fullName>
    </recommendedName>
</protein>